<feature type="repeat" description="WD" evidence="6">
    <location>
        <begin position="153"/>
        <end position="202"/>
    </location>
</feature>
<organism evidence="9 10">
    <name type="scientific">Naematelia encephala</name>
    <dbReference type="NCBI Taxonomy" id="71784"/>
    <lineage>
        <taxon>Eukaryota</taxon>
        <taxon>Fungi</taxon>
        <taxon>Dikarya</taxon>
        <taxon>Basidiomycota</taxon>
        <taxon>Agaricomycotina</taxon>
        <taxon>Tremellomycetes</taxon>
        <taxon>Tremellales</taxon>
        <taxon>Naemateliaceae</taxon>
        <taxon>Naematelia</taxon>
    </lineage>
</organism>
<comment type="similarity">
    <text evidence="5">Belongs to the WD repeat WDR3/UTP12 family.</text>
</comment>
<dbReference type="Gene3D" id="2.130.10.10">
    <property type="entry name" value="YVTN repeat-like/Quinoprotein amine dehydrogenase"/>
    <property type="match status" value="4"/>
</dbReference>
<proteinExistence type="inferred from homology"/>
<dbReference type="Pfam" id="PF25172">
    <property type="entry name" value="Beta-prop_WDR3_2nd"/>
    <property type="match status" value="1"/>
</dbReference>
<dbReference type="GO" id="GO:0030490">
    <property type="term" value="P:maturation of SSU-rRNA"/>
    <property type="evidence" value="ECO:0007669"/>
    <property type="project" value="TreeGrafter"/>
</dbReference>
<dbReference type="FunFam" id="2.130.10.10:FF:000157">
    <property type="entry name" value="WD repeat domain 3"/>
    <property type="match status" value="1"/>
</dbReference>
<feature type="repeat" description="WD" evidence="6">
    <location>
        <begin position="519"/>
        <end position="553"/>
    </location>
</feature>
<evidence type="ECO:0000256" key="6">
    <source>
        <dbReference type="PROSITE-ProRule" id="PRU00221"/>
    </source>
</evidence>
<feature type="region of interest" description="Disordered" evidence="7">
    <location>
        <begin position="408"/>
        <end position="438"/>
    </location>
</feature>
<evidence type="ECO:0000256" key="7">
    <source>
        <dbReference type="SAM" id="MobiDB-lite"/>
    </source>
</evidence>
<evidence type="ECO:0000256" key="2">
    <source>
        <dbReference type="ARBA" id="ARBA00022574"/>
    </source>
</evidence>
<evidence type="ECO:0000259" key="8">
    <source>
        <dbReference type="Pfam" id="PF04003"/>
    </source>
</evidence>
<dbReference type="InterPro" id="IPR036322">
    <property type="entry name" value="WD40_repeat_dom_sf"/>
</dbReference>
<dbReference type="PROSITE" id="PS00678">
    <property type="entry name" value="WD_REPEATS_1"/>
    <property type="match status" value="2"/>
</dbReference>
<dbReference type="InterPro" id="IPR007148">
    <property type="entry name" value="SSU_processome_Utp12"/>
</dbReference>
<dbReference type="Proteomes" id="UP000193986">
    <property type="component" value="Unassembled WGS sequence"/>
</dbReference>
<dbReference type="SMART" id="SM00320">
    <property type="entry name" value="WD40"/>
    <property type="match status" value="11"/>
</dbReference>
<protein>
    <submittedName>
        <fullName evidence="9">Putative WD-repeat protein</fullName>
    </submittedName>
</protein>
<dbReference type="GO" id="GO:0030515">
    <property type="term" value="F:snoRNA binding"/>
    <property type="evidence" value="ECO:0007669"/>
    <property type="project" value="TreeGrafter"/>
</dbReference>
<feature type="region of interest" description="Disordered" evidence="7">
    <location>
        <begin position="317"/>
        <end position="345"/>
    </location>
</feature>
<dbReference type="PROSITE" id="PS50294">
    <property type="entry name" value="WD_REPEATS_REGION"/>
    <property type="match status" value="5"/>
</dbReference>
<dbReference type="EMBL" id="MCFC01000094">
    <property type="protein sequence ID" value="ORY22394.1"/>
    <property type="molecule type" value="Genomic_DNA"/>
</dbReference>
<evidence type="ECO:0000256" key="3">
    <source>
        <dbReference type="ARBA" id="ARBA00022737"/>
    </source>
</evidence>
<gene>
    <name evidence="9" type="ORF">BCR39DRAFT_551747</name>
</gene>
<name>A0A1Y2AIS5_9TREE</name>
<dbReference type="STRING" id="71784.A0A1Y2AIS5"/>
<dbReference type="InParanoid" id="A0A1Y2AIS5"/>
<dbReference type="InterPro" id="IPR051570">
    <property type="entry name" value="TBC1_cilium_biogenesis"/>
</dbReference>
<feature type="compositionally biased region" description="Basic and acidic residues" evidence="7">
    <location>
        <begin position="317"/>
        <end position="326"/>
    </location>
</feature>
<keyword evidence="10" id="KW-1185">Reference proteome</keyword>
<dbReference type="InterPro" id="IPR020472">
    <property type="entry name" value="WD40_PAC1"/>
</dbReference>
<dbReference type="GO" id="GO:0034388">
    <property type="term" value="C:Pwp2p-containing subcomplex of 90S preribosome"/>
    <property type="evidence" value="ECO:0007669"/>
    <property type="project" value="TreeGrafter"/>
</dbReference>
<feature type="repeat" description="WD" evidence="6">
    <location>
        <begin position="627"/>
        <end position="668"/>
    </location>
</feature>
<dbReference type="PANTHER" id="PTHR19853:SF0">
    <property type="entry name" value="WD REPEAT-CONTAINING PROTEIN 3"/>
    <property type="match status" value="1"/>
</dbReference>
<dbReference type="Pfam" id="PF04003">
    <property type="entry name" value="Utp12"/>
    <property type="match status" value="1"/>
</dbReference>
<dbReference type="CDD" id="cd00200">
    <property type="entry name" value="WD40"/>
    <property type="match status" value="1"/>
</dbReference>
<evidence type="ECO:0000313" key="9">
    <source>
        <dbReference type="EMBL" id="ORY22394.1"/>
    </source>
</evidence>
<dbReference type="GO" id="GO:0032040">
    <property type="term" value="C:small-subunit processome"/>
    <property type="evidence" value="ECO:0007669"/>
    <property type="project" value="TreeGrafter"/>
</dbReference>
<feature type="repeat" description="WD" evidence="6">
    <location>
        <begin position="711"/>
        <end position="743"/>
    </location>
</feature>
<feature type="repeat" description="WD" evidence="6">
    <location>
        <begin position="111"/>
        <end position="143"/>
    </location>
</feature>
<dbReference type="AlphaFoldDB" id="A0A1Y2AIS5"/>
<evidence type="ECO:0000313" key="10">
    <source>
        <dbReference type="Proteomes" id="UP000193986"/>
    </source>
</evidence>
<keyword evidence="4" id="KW-0539">Nucleus</keyword>
<sequence>MVRSYFRHGPTQAFGIICSPTANSFYDGRLAYVPGWEDVLVWDVKRGEQISMWHSPGLTSTVTHISPAPSPSTSTSTTPLTVAVAYQDGSIRLWSYDSQNPQIEASEIVTFNGHKKSITTMAFDSDGSRLASGGTEGEIVVWDRVAEVGLFRLKGHRGPVTGIQFIPHPSAGSTSHPGFLISTSKDTYLKLWDLSTQHCVQTVVVGRGEVWSCAVKEEEGQKAEEDAEAEVGDDGTGRWVILTGSGDGEAKAWVVEKQALSKGLKEDANGELPTLIRSLCTVPLPSSNQPISQIEFHPTLPLIFLQTSERTTSVIRMRSEEEVESKRNRRKKRDREKEKKKGGEVAVTVNGNDEVTEIKWEERVTTWCTIRANAKVKSFSFPAEEVASTKGGVPLLLALANNSLEAYTIPSPSPSSRKASKLSDGTDPQPTKTHSIEIPGHRQDIRTLCISSDDQVIASAASGSLKIWNSRTTACLRTMECGYAICSTFLPGDRHVVIGTKSGELLLYDIAASTLLSTYKAHSGPVWGIHVRPDGRGLVSGSADKDVKFWDFEMREDGAGERVVSRLGVETIHKTKQLALVHVRTLKMTDDVLAVKYSPDGRFLAVSLLDSTVKIFFQDTLKFFLSLYGHKLPVLSLDISSDSKLIATCSADKNVKIWGLDFGDCHRSIFAHDDSIMQVAFEKDSHYFWTVGKDRSLKYWDGDKFELIQKLEGHHGEIWALAVSNQATYVVTGSHDKSIRIWEKTEEPLFLEEEREKEIEAMYDSNLAESLNKPDGEGETGEEVETVQKQTAETLMAGERIVEAIELADADREAIKQWEEEKAKLPEEAAKALPKPARNPELIARGDLEPDEHVLKTIQKVPAAALEDALLVLPFRMVISLLVYLDEWAGKGRDVILASRLLALLLRTHSNQLIANRTLRTSLLDLRTHLRNALEKQREVMGYNLAALRFMKSRWESEQVAGLLEEESWDEERVKKRIEEGRGKRKRVDVKA</sequence>
<dbReference type="OrthoDB" id="407922at2759"/>
<dbReference type="FunFam" id="2.130.10.10:FF:000178">
    <property type="entry name" value="WD repeat domain 3"/>
    <property type="match status" value="1"/>
</dbReference>
<accession>A0A1Y2AIS5</accession>
<dbReference type="PRINTS" id="PR00320">
    <property type="entry name" value="GPROTEINBRPT"/>
</dbReference>
<keyword evidence="3" id="KW-0677">Repeat</keyword>
<feature type="repeat" description="WD" evidence="6">
    <location>
        <begin position="438"/>
        <end position="478"/>
    </location>
</feature>
<dbReference type="FunCoup" id="A0A1Y2AIS5">
    <property type="interactions" value="818"/>
</dbReference>
<dbReference type="PROSITE" id="PS50082">
    <property type="entry name" value="WD_REPEATS_2"/>
    <property type="match status" value="7"/>
</dbReference>
<feature type="domain" description="Small-subunit processome Utp12" evidence="8">
    <location>
        <begin position="850"/>
        <end position="953"/>
    </location>
</feature>
<dbReference type="PANTHER" id="PTHR19853">
    <property type="entry name" value="WD REPEAT CONTAINING PROTEIN 3 WDR3"/>
    <property type="match status" value="1"/>
</dbReference>
<comment type="subcellular location">
    <subcellularLocation>
        <location evidence="1">Nucleus</location>
        <location evidence="1">Nucleolus</location>
    </subcellularLocation>
</comment>
<dbReference type="InterPro" id="IPR015943">
    <property type="entry name" value="WD40/YVTN_repeat-like_dom_sf"/>
</dbReference>
<reference evidence="9 10" key="1">
    <citation type="submission" date="2016-07" db="EMBL/GenBank/DDBJ databases">
        <title>Pervasive Adenine N6-methylation of Active Genes in Fungi.</title>
        <authorList>
            <consortium name="DOE Joint Genome Institute"/>
            <person name="Mondo S.J."/>
            <person name="Dannebaum R.O."/>
            <person name="Kuo R.C."/>
            <person name="Labutti K."/>
            <person name="Haridas S."/>
            <person name="Kuo A."/>
            <person name="Salamov A."/>
            <person name="Ahrendt S.R."/>
            <person name="Lipzen A."/>
            <person name="Sullivan W."/>
            <person name="Andreopoulos W.B."/>
            <person name="Clum A."/>
            <person name="Lindquist E."/>
            <person name="Daum C."/>
            <person name="Ramamoorthy G.K."/>
            <person name="Gryganskyi A."/>
            <person name="Culley D."/>
            <person name="Magnuson J.K."/>
            <person name="James T.Y."/>
            <person name="O'Malley M.A."/>
            <person name="Stajich J.E."/>
            <person name="Spatafora J.W."/>
            <person name="Visel A."/>
            <person name="Grigoriev I.V."/>
        </authorList>
    </citation>
    <scope>NUCLEOTIDE SEQUENCE [LARGE SCALE GENOMIC DNA]</scope>
    <source>
        <strain evidence="9 10">68-887.2</strain>
    </source>
</reference>
<evidence type="ECO:0000256" key="5">
    <source>
        <dbReference type="ARBA" id="ARBA00038229"/>
    </source>
</evidence>
<dbReference type="InterPro" id="IPR019775">
    <property type="entry name" value="WD40_repeat_CS"/>
</dbReference>
<evidence type="ECO:0000256" key="4">
    <source>
        <dbReference type="ARBA" id="ARBA00023242"/>
    </source>
</evidence>
<feature type="repeat" description="WD" evidence="6">
    <location>
        <begin position="669"/>
        <end position="701"/>
    </location>
</feature>
<dbReference type="SUPFAM" id="SSF50978">
    <property type="entry name" value="WD40 repeat-like"/>
    <property type="match status" value="2"/>
</dbReference>
<keyword evidence="2 6" id="KW-0853">WD repeat</keyword>
<comment type="caution">
    <text evidence="9">The sequence shown here is derived from an EMBL/GenBank/DDBJ whole genome shotgun (WGS) entry which is preliminary data.</text>
</comment>
<dbReference type="Pfam" id="PF25173">
    <property type="entry name" value="Beta-prop_WDR3_1st"/>
    <property type="match status" value="1"/>
</dbReference>
<evidence type="ECO:0000256" key="1">
    <source>
        <dbReference type="ARBA" id="ARBA00004604"/>
    </source>
</evidence>
<dbReference type="InterPro" id="IPR001680">
    <property type="entry name" value="WD40_rpt"/>
</dbReference>